<feature type="domain" description="Glycosyltransferase 2-like" evidence="2">
    <location>
        <begin position="12"/>
        <end position="129"/>
    </location>
</feature>
<dbReference type="Pfam" id="PF02709">
    <property type="entry name" value="Glyco_transf_7C"/>
    <property type="match status" value="1"/>
</dbReference>
<dbReference type="Proteomes" id="UP001596020">
    <property type="component" value="Unassembled WGS sequence"/>
</dbReference>
<evidence type="ECO:0000313" key="4">
    <source>
        <dbReference type="EMBL" id="MFC4666907.1"/>
    </source>
</evidence>
<feature type="domain" description="Galactosyltransferase C-terminal" evidence="3">
    <location>
        <begin position="181"/>
        <end position="238"/>
    </location>
</feature>
<dbReference type="Gene3D" id="3.90.550.10">
    <property type="entry name" value="Spore Coat Polysaccharide Biosynthesis Protein SpsA, Chain A"/>
    <property type="match status" value="1"/>
</dbReference>
<evidence type="ECO:0000256" key="1">
    <source>
        <dbReference type="ARBA" id="ARBA00022679"/>
    </source>
</evidence>
<dbReference type="InterPro" id="IPR050834">
    <property type="entry name" value="Glycosyltransf_2"/>
</dbReference>
<proteinExistence type="predicted"/>
<evidence type="ECO:0000313" key="5">
    <source>
        <dbReference type="Proteomes" id="UP001596020"/>
    </source>
</evidence>
<accession>A0ABV9KA23</accession>
<dbReference type="EMBL" id="JBHSGO010000217">
    <property type="protein sequence ID" value="MFC4666907.1"/>
    <property type="molecule type" value="Genomic_DNA"/>
</dbReference>
<dbReference type="Pfam" id="PF00535">
    <property type="entry name" value="Glycos_transf_2"/>
    <property type="match status" value="1"/>
</dbReference>
<protein>
    <submittedName>
        <fullName evidence="4">Glycosyltransferase family 2 protein</fullName>
    </submittedName>
</protein>
<dbReference type="SUPFAM" id="SSF53448">
    <property type="entry name" value="Nucleotide-diphospho-sugar transferases"/>
    <property type="match status" value="1"/>
</dbReference>
<name>A0ABV9KA23_9PORP</name>
<dbReference type="PANTHER" id="PTHR43685">
    <property type="entry name" value="GLYCOSYLTRANSFERASE"/>
    <property type="match status" value="1"/>
</dbReference>
<dbReference type="InterPro" id="IPR001173">
    <property type="entry name" value="Glyco_trans_2-like"/>
</dbReference>
<dbReference type="PANTHER" id="PTHR43685:SF3">
    <property type="entry name" value="SLR2126 PROTEIN"/>
    <property type="match status" value="1"/>
</dbReference>
<keyword evidence="5" id="KW-1185">Reference proteome</keyword>
<sequence length="275" mass="31605">MAKNNSIVDSAVLVSTYNWPEVLTLSVRSIFQQTILPREIVIADDGSKDPTREAIEKLKLECPDGVTIKHVWHEDRGFRAAAIRNKALAQVESPYLIQIDGDCIMERHFIQDHLAVAREGYFIAGSRVNLPKEYSEVLLSTTSFSTNLISVPFSHKLNSLRVPLLRDFLASRYHINNLWWVRGANMSFFMKDIRMVNGYNESFEGWGHEDNELSFRLLNSGVHKRALKFGGVLYHVCHEERSRANVEHLRNLAYEVYVKGIKRTENGLDNCQTRR</sequence>
<dbReference type="RefSeq" id="WP_380080445.1">
    <property type="nucleotide sequence ID" value="NZ_JBHSGO010000217.1"/>
</dbReference>
<dbReference type="InterPro" id="IPR029044">
    <property type="entry name" value="Nucleotide-diphossugar_trans"/>
</dbReference>
<evidence type="ECO:0000259" key="3">
    <source>
        <dbReference type="Pfam" id="PF02709"/>
    </source>
</evidence>
<dbReference type="InterPro" id="IPR027791">
    <property type="entry name" value="Galactosyl_T_C"/>
</dbReference>
<gene>
    <name evidence="4" type="ORF">ACFO3G_09905</name>
</gene>
<reference evidence="5" key="1">
    <citation type="journal article" date="2019" name="Int. J. Syst. Evol. Microbiol.">
        <title>The Global Catalogue of Microorganisms (GCM) 10K type strain sequencing project: providing services to taxonomists for standard genome sequencing and annotation.</title>
        <authorList>
            <consortium name="The Broad Institute Genomics Platform"/>
            <consortium name="The Broad Institute Genome Sequencing Center for Infectious Disease"/>
            <person name="Wu L."/>
            <person name="Ma J."/>
        </authorList>
    </citation>
    <scope>NUCLEOTIDE SEQUENCE [LARGE SCALE GENOMIC DNA]</scope>
    <source>
        <strain evidence="5">CGMCC 4.7357</strain>
    </source>
</reference>
<dbReference type="CDD" id="cd06420">
    <property type="entry name" value="GT2_Chondriotin_Pol_N"/>
    <property type="match status" value="1"/>
</dbReference>
<comment type="caution">
    <text evidence="4">The sequence shown here is derived from an EMBL/GenBank/DDBJ whole genome shotgun (WGS) entry which is preliminary data.</text>
</comment>
<keyword evidence="1" id="KW-0808">Transferase</keyword>
<organism evidence="4 5">
    <name type="scientific">Falsiporphyromonas endometrii</name>
    <dbReference type="NCBI Taxonomy" id="1387297"/>
    <lineage>
        <taxon>Bacteria</taxon>
        <taxon>Pseudomonadati</taxon>
        <taxon>Bacteroidota</taxon>
        <taxon>Bacteroidia</taxon>
        <taxon>Bacteroidales</taxon>
        <taxon>Porphyromonadaceae</taxon>
        <taxon>Falsiporphyromonas</taxon>
    </lineage>
</organism>
<evidence type="ECO:0000259" key="2">
    <source>
        <dbReference type="Pfam" id="PF00535"/>
    </source>
</evidence>